<name>A0ABN8HQU0_9NEOP</name>
<protein>
    <submittedName>
        <fullName evidence="1">Uncharacterized protein</fullName>
    </submittedName>
</protein>
<dbReference type="Proteomes" id="UP000837857">
    <property type="component" value="Chromosome 11"/>
</dbReference>
<organism evidence="1 2">
    <name type="scientific">Iphiclides podalirius</name>
    <name type="common">scarce swallowtail</name>
    <dbReference type="NCBI Taxonomy" id="110791"/>
    <lineage>
        <taxon>Eukaryota</taxon>
        <taxon>Metazoa</taxon>
        <taxon>Ecdysozoa</taxon>
        <taxon>Arthropoda</taxon>
        <taxon>Hexapoda</taxon>
        <taxon>Insecta</taxon>
        <taxon>Pterygota</taxon>
        <taxon>Neoptera</taxon>
        <taxon>Endopterygota</taxon>
        <taxon>Lepidoptera</taxon>
        <taxon>Glossata</taxon>
        <taxon>Ditrysia</taxon>
        <taxon>Papilionoidea</taxon>
        <taxon>Papilionidae</taxon>
        <taxon>Papilioninae</taxon>
        <taxon>Iphiclides</taxon>
    </lineage>
</organism>
<proteinExistence type="predicted"/>
<evidence type="ECO:0000313" key="1">
    <source>
        <dbReference type="EMBL" id="CAH2039783.1"/>
    </source>
</evidence>
<gene>
    <name evidence="1" type="ORF">IPOD504_LOCUS1981</name>
</gene>
<sequence>MFSQYLINLKDRAIKMVDRIQLKFNCGRATQQPRLLHEWAGSCPFAGSDLGEGNQDYSFETPTKEGPPQ</sequence>
<feature type="non-terminal residue" evidence="1">
    <location>
        <position position="69"/>
    </location>
</feature>
<reference evidence="1" key="1">
    <citation type="submission" date="2022-03" db="EMBL/GenBank/DDBJ databases">
        <authorList>
            <person name="Martin H S."/>
        </authorList>
    </citation>
    <scope>NUCLEOTIDE SEQUENCE</scope>
</reference>
<evidence type="ECO:0000313" key="2">
    <source>
        <dbReference type="Proteomes" id="UP000837857"/>
    </source>
</evidence>
<keyword evidence="2" id="KW-1185">Reference proteome</keyword>
<dbReference type="EMBL" id="OW152823">
    <property type="protein sequence ID" value="CAH2039783.1"/>
    <property type="molecule type" value="Genomic_DNA"/>
</dbReference>
<accession>A0ABN8HQU0</accession>